<name>A0AAJ5T4W8_9BURK</name>
<sequence>MFRKMLLVAVVVLLSACSSPMAMLNGQKTGEVAPEKLNAAFIKSNIIPRKTTKSDIVNIYGETDDKVISSDGVETWNYEVADQSSFSRKVAGLAYNYLPIPGKQYDNATNMQQHAVNAIAPQQKYQRLRIVFDSRGFVRDYTLM</sequence>
<keyword evidence="1" id="KW-0732">Signal</keyword>
<organism evidence="2 3">
    <name type="scientific">Burkholderia stabilis</name>
    <dbReference type="NCBI Taxonomy" id="95485"/>
    <lineage>
        <taxon>Bacteria</taxon>
        <taxon>Pseudomonadati</taxon>
        <taxon>Pseudomonadota</taxon>
        <taxon>Betaproteobacteria</taxon>
        <taxon>Burkholderiales</taxon>
        <taxon>Burkholderiaceae</taxon>
        <taxon>Burkholderia</taxon>
        <taxon>Burkholderia cepacia complex</taxon>
    </lineage>
</organism>
<dbReference type="PROSITE" id="PS51257">
    <property type="entry name" value="PROKAR_LIPOPROTEIN"/>
    <property type="match status" value="1"/>
</dbReference>
<feature type="signal peptide" evidence="1">
    <location>
        <begin position="1"/>
        <end position="22"/>
    </location>
</feature>
<dbReference type="RefSeq" id="WP_122168579.1">
    <property type="nucleotide sequence ID" value="NZ_JAKDEA010000041.1"/>
</dbReference>
<accession>A0AAJ5T4W8</accession>
<evidence type="ECO:0008006" key="4">
    <source>
        <dbReference type="Google" id="ProtNLM"/>
    </source>
</evidence>
<keyword evidence="3" id="KW-1185">Reference proteome</keyword>
<proteinExistence type="predicted"/>
<evidence type="ECO:0000313" key="3">
    <source>
        <dbReference type="Proteomes" id="UP000268684"/>
    </source>
</evidence>
<evidence type="ECO:0000313" key="2">
    <source>
        <dbReference type="EMBL" id="VBB12827.1"/>
    </source>
</evidence>
<evidence type="ECO:0000256" key="1">
    <source>
        <dbReference type="SAM" id="SignalP"/>
    </source>
</evidence>
<dbReference type="AlphaFoldDB" id="A0AAJ5T4W8"/>
<reference evidence="2 3" key="1">
    <citation type="submission" date="2017-11" db="EMBL/GenBank/DDBJ databases">
        <authorList>
            <person name="Seth-Smith MB H."/>
        </authorList>
    </citation>
    <scope>NUCLEOTIDE SEQUENCE [LARGE SCALE GENOMIC DNA]</scope>
    <source>
        <strain evidence="2">E</strain>
    </source>
</reference>
<protein>
    <recommendedName>
        <fullName evidence="4">Lipoprotein SmpA/OmlA domain-containing protein</fullName>
    </recommendedName>
</protein>
<gene>
    <name evidence="2" type="ORF">BSTAB16_2995</name>
</gene>
<feature type="chain" id="PRO_5042524300" description="Lipoprotein SmpA/OmlA domain-containing protein" evidence="1">
    <location>
        <begin position="23"/>
        <end position="144"/>
    </location>
</feature>
<dbReference type="EMBL" id="LR025742">
    <property type="protein sequence ID" value="VBB12827.1"/>
    <property type="molecule type" value="Genomic_DNA"/>
</dbReference>
<dbReference type="Proteomes" id="UP000268684">
    <property type="component" value="Chromosome I"/>
</dbReference>
<dbReference type="GeneID" id="71055461"/>